<dbReference type="Proteomes" id="UP000596311">
    <property type="component" value="Chromosome"/>
</dbReference>
<feature type="compositionally biased region" description="Acidic residues" evidence="1">
    <location>
        <begin position="200"/>
        <end position="209"/>
    </location>
</feature>
<dbReference type="RefSeq" id="WP_203215856.1">
    <property type="nucleotide sequence ID" value="NZ_CP049945.1"/>
</dbReference>
<accession>A0A2P1BT45</accession>
<protein>
    <submittedName>
        <fullName evidence="2">Uncharacterized protein</fullName>
    </submittedName>
</protein>
<gene>
    <name evidence="3" type="ORF">G9U55_24800</name>
</gene>
<reference evidence="2" key="1">
    <citation type="journal article" date="2018" name="Microb. Cell Fact.">
        <title>Characterization and heterologous expression of the neoabyssomicin/abyssomicin biosynthetic gene cluster from Streptomyces koyangensis SCSIO 5802.</title>
        <authorList>
            <person name="Tu J."/>
            <person name="Li S."/>
            <person name="Chen J."/>
            <person name="Song Y."/>
            <person name="Fu S."/>
            <person name="Ju J."/>
            <person name="Li Q."/>
        </authorList>
    </citation>
    <scope>NUCLEOTIDE SEQUENCE</scope>
    <source>
        <strain evidence="2">SCSIO 5802</strain>
    </source>
</reference>
<evidence type="ECO:0000313" key="2">
    <source>
        <dbReference type="EMBL" id="AVI57437.1"/>
    </source>
</evidence>
<keyword evidence="4" id="KW-1185">Reference proteome</keyword>
<dbReference type="AlphaFoldDB" id="A0A2P1BT45"/>
<reference evidence="3 4" key="2">
    <citation type="submission" date="2020-03" db="EMBL/GenBank/DDBJ databases">
        <title>Genome mining and metabolic profiling illuminate the polycyclic tetramate macrolactams from Streptomyces koyangensis SCSIO 5802.</title>
        <authorList>
            <person name="Ding W."/>
        </authorList>
    </citation>
    <scope>NUCLEOTIDE SEQUENCE [LARGE SCALE GENOMIC DNA]</scope>
    <source>
        <strain evidence="3 4">SCSIO 5802</strain>
    </source>
</reference>
<evidence type="ECO:0000256" key="1">
    <source>
        <dbReference type="SAM" id="MobiDB-lite"/>
    </source>
</evidence>
<feature type="region of interest" description="Disordered" evidence="1">
    <location>
        <begin position="187"/>
        <end position="215"/>
    </location>
</feature>
<evidence type="ECO:0000313" key="3">
    <source>
        <dbReference type="EMBL" id="QRF05061.1"/>
    </source>
</evidence>
<feature type="compositionally biased region" description="Polar residues" evidence="1">
    <location>
        <begin position="108"/>
        <end position="121"/>
    </location>
</feature>
<name>A0A2P1BT45_9ACTN</name>
<organism evidence="2">
    <name type="scientific">Streptomyces koyangensis</name>
    <dbReference type="NCBI Taxonomy" id="188770"/>
    <lineage>
        <taxon>Bacteria</taxon>
        <taxon>Bacillati</taxon>
        <taxon>Actinomycetota</taxon>
        <taxon>Actinomycetes</taxon>
        <taxon>Kitasatosporales</taxon>
        <taxon>Streptomycetaceae</taxon>
        <taxon>Streptomyces</taxon>
        <taxon>Streptomyces aurantiacus group</taxon>
    </lineage>
</organism>
<sequence>MTNRAQNTQAAVPGEGAIPFFPLPAKRDLAHLPGPRRHLERLERDLRTGVNCVWYFPDTMVDSGRAEFFLRELMSRLEESLSVPGAIMPTEHRSRATDTGANPLPAQRSGSVLLENSSSPADLSDPWHEEEDGFFDADDPYGALLGSAGTPPPTGPSITREAGLPVPLADRLAKELGVESAPLNELLRRARRSRGTSDTDSPEDSDDGSADTPPTVVVRGWEEQSAEEMGSLLRAAHATFRESGLSAEHRPRFLFAARIRDLPNTVLGAGLGHNPVTTHWWWRVWTRLDSEVLLAWRSDSPAGADQALPDRVADAVVAEVCGPDVDRTLLLRGLWKGGDVESLRRALAATLPAQAADGRQKRPHRMSTAHASSPSAEVLDAWADGSVDSWDGRVRPVLAHRLLDTTSGELSVLVCHAQNRVLLPLLEEARTSLIDLVPSLLRKGISLDYFCQQAQSDHRVKNKLPAASLAELEIGDLARAARLLVLTTEQRERLKDLKRARNLLSHLQPLSQGHLNSVTQALTTDWVGDN</sequence>
<dbReference type="EMBL" id="CP049945">
    <property type="protein sequence ID" value="QRF05061.1"/>
    <property type="molecule type" value="Genomic_DNA"/>
</dbReference>
<evidence type="ECO:0000313" key="4">
    <source>
        <dbReference type="Proteomes" id="UP000596311"/>
    </source>
</evidence>
<dbReference type="EMBL" id="MG243704">
    <property type="protein sequence ID" value="AVI57437.1"/>
    <property type="molecule type" value="Genomic_DNA"/>
</dbReference>
<feature type="region of interest" description="Disordered" evidence="1">
    <location>
        <begin position="92"/>
        <end position="162"/>
    </location>
</feature>
<feature type="compositionally biased region" description="Acidic residues" evidence="1">
    <location>
        <begin position="128"/>
        <end position="139"/>
    </location>
</feature>
<proteinExistence type="predicted"/>